<dbReference type="InterPro" id="IPR035965">
    <property type="entry name" value="PAS-like_dom_sf"/>
</dbReference>
<feature type="domain" description="Histidine kinase" evidence="7">
    <location>
        <begin position="207"/>
        <end position="435"/>
    </location>
</feature>
<evidence type="ECO:0000256" key="1">
    <source>
        <dbReference type="ARBA" id="ARBA00000085"/>
    </source>
</evidence>
<keyword evidence="4" id="KW-0808">Transferase</keyword>
<dbReference type="PROSITE" id="PS50109">
    <property type="entry name" value="HIS_KIN"/>
    <property type="match status" value="1"/>
</dbReference>
<dbReference type="CDD" id="cd00082">
    <property type="entry name" value="HisKA"/>
    <property type="match status" value="1"/>
</dbReference>
<accession>A0A2T1LZ36</accession>
<dbReference type="Proteomes" id="UP000239001">
    <property type="component" value="Unassembled WGS sequence"/>
</dbReference>
<comment type="catalytic activity">
    <reaction evidence="1">
        <text>ATP + protein L-histidine = ADP + protein N-phospho-L-histidine.</text>
        <dbReference type="EC" id="2.7.13.3"/>
    </reaction>
</comment>
<dbReference type="AlphaFoldDB" id="A0A2T1LZ36"/>
<evidence type="ECO:0000259" key="7">
    <source>
        <dbReference type="PROSITE" id="PS50109"/>
    </source>
</evidence>
<dbReference type="InterPro" id="IPR003661">
    <property type="entry name" value="HisK_dim/P_dom"/>
</dbReference>
<reference evidence="8 9" key="1">
    <citation type="submission" date="2018-03" db="EMBL/GenBank/DDBJ databases">
        <title>The ancient ancestry and fast evolution of plastids.</title>
        <authorList>
            <person name="Moore K.R."/>
            <person name="Magnabosco C."/>
            <person name="Momper L."/>
            <person name="Gold D.A."/>
            <person name="Bosak T."/>
            <person name="Fournier G.P."/>
        </authorList>
    </citation>
    <scope>NUCLEOTIDE SEQUENCE [LARGE SCALE GENOMIC DNA]</scope>
    <source>
        <strain evidence="8 9">CCALA 016</strain>
    </source>
</reference>
<dbReference type="InterPro" id="IPR050351">
    <property type="entry name" value="BphY/WalK/GraS-like"/>
</dbReference>
<protein>
    <recommendedName>
        <fullName evidence="2">histidine kinase</fullName>
        <ecNumber evidence="2">2.7.13.3</ecNumber>
    </recommendedName>
</protein>
<reference evidence="8 9" key="2">
    <citation type="submission" date="2018-03" db="EMBL/GenBank/DDBJ databases">
        <authorList>
            <person name="Keele B.F."/>
        </authorList>
    </citation>
    <scope>NUCLEOTIDE SEQUENCE [LARGE SCALE GENOMIC DNA]</scope>
    <source>
        <strain evidence="8 9">CCALA 016</strain>
    </source>
</reference>
<dbReference type="GO" id="GO:0004721">
    <property type="term" value="F:phosphoprotein phosphatase activity"/>
    <property type="evidence" value="ECO:0007669"/>
    <property type="project" value="TreeGrafter"/>
</dbReference>
<evidence type="ECO:0000256" key="6">
    <source>
        <dbReference type="ARBA" id="ARBA00023012"/>
    </source>
</evidence>
<dbReference type="GO" id="GO:0005886">
    <property type="term" value="C:plasma membrane"/>
    <property type="evidence" value="ECO:0007669"/>
    <property type="project" value="TreeGrafter"/>
</dbReference>
<gene>
    <name evidence="8" type="ORF">C7H19_08775</name>
</gene>
<dbReference type="SMART" id="SM00388">
    <property type="entry name" value="HisKA"/>
    <property type="match status" value="1"/>
</dbReference>
<dbReference type="SUPFAM" id="SSF47384">
    <property type="entry name" value="Homodimeric domain of signal transducing histidine kinase"/>
    <property type="match status" value="1"/>
</dbReference>
<dbReference type="Gene3D" id="1.10.287.130">
    <property type="match status" value="1"/>
</dbReference>
<dbReference type="SUPFAM" id="SSF55874">
    <property type="entry name" value="ATPase domain of HSP90 chaperone/DNA topoisomerase II/histidine kinase"/>
    <property type="match status" value="1"/>
</dbReference>
<organism evidence="8 9">
    <name type="scientific">Aphanothece hegewaldii CCALA 016</name>
    <dbReference type="NCBI Taxonomy" id="2107694"/>
    <lineage>
        <taxon>Bacteria</taxon>
        <taxon>Bacillati</taxon>
        <taxon>Cyanobacteriota</taxon>
        <taxon>Cyanophyceae</taxon>
        <taxon>Oscillatoriophycideae</taxon>
        <taxon>Chroococcales</taxon>
        <taxon>Aphanothecaceae</taxon>
        <taxon>Aphanothece</taxon>
    </lineage>
</organism>
<dbReference type="Gene3D" id="3.30.565.10">
    <property type="entry name" value="Histidine kinase-like ATPase, C-terminal domain"/>
    <property type="match status" value="1"/>
</dbReference>
<evidence type="ECO:0000313" key="8">
    <source>
        <dbReference type="EMBL" id="PSF37638.1"/>
    </source>
</evidence>
<keyword evidence="5 8" id="KW-0418">Kinase</keyword>
<evidence type="ECO:0000256" key="4">
    <source>
        <dbReference type="ARBA" id="ARBA00022679"/>
    </source>
</evidence>
<dbReference type="InterPro" id="IPR004358">
    <property type="entry name" value="Sig_transdc_His_kin-like_C"/>
</dbReference>
<dbReference type="InterPro" id="IPR036890">
    <property type="entry name" value="HATPase_C_sf"/>
</dbReference>
<evidence type="ECO:0000256" key="5">
    <source>
        <dbReference type="ARBA" id="ARBA00022777"/>
    </source>
</evidence>
<dbReference type="EC" id="2.7.13.3" evidence="2"/>
<dbReference type="InterPro" id="IPR005467">
    <property type="entry name" value="His_kinase_dom"/>
</dbReference>
<dbReference type="PRINTS" id="PR00344">
    <property type="entry name" value="BCTRLSENSOR"/>
</dbReference>
<dbReference type="PANTHER" id="PTHR45453:SF1">
    <property type="entry name" value="PHOSPHATE REGULON SENSOR PROTEIN PHOR"/>
    <property type="match status" value="1"/>
</dbReference>
<dbReference type="PANTHER" id="PTHR45453">
    <property type="entry name" value="PHOSPHATE REGULON SENSOR PROTEIN PHOR"/>
    <property type="match status" value="1"/>
</dbReference>
<keyword evidence="6" id="KW-0902">Two-component regulatory system</keyword>
<dbReference type="Pfam" id="PF00512">
    <property type="entry name" value="HisKA"/>
    <property type="match status" value="1"/>
</dbReference>
<evidence type="ECO:0000256" key="2">
    <source>
        <dbReference type="ARBA" id="ARBA00012438"/>
    </source>
</evidence>
<dbReference type="GO" id="GO:0016036">
    <property type="term" value="P:cellular response to phosphate starvation"/>
    <property type="evidence" value="ECO:0007669"/>
    <property type="project" value="TreeGrafter"/>
</dbReference>
<dbReference type="OrthoDB" id="9773956at2"/>
<dbReference type="EMBL" id="PXOH01000007">
    <property type="protein sequence ID" value="PSF37638.1"/>
    <property type="molecule type" value="Genomic_DNA"/>
</dbReference>
<keyword evidence="9" id="KW-1185">Reference proteome</keyword>
<evidence type="ECO:0000313" key="9">
    <source>
        <dbReference type="Proteomes" id="UP000239001"/>
    </source>
</evidence>
<dbReference type="SMART" id="SM00387">
    <property type="entry name" value="HATPase_c"/>
    <property type="match status" value="1"/>
</dbReference>
<name>A0A2T1LZ36_9CHRO</name>
<comment type="caution">
    <text evidence="8">The sequence shown here is derived from an EMBL/GenBank/DDBJ whole genome shotgun (WGS) entry which is preliminary data.</text>
</comment>
<keyword evidence="3" id="KW-0597">Phosphoprotein</keyword>
<proteinExistence type="predicted"/>
<dbReference type="RefSeq" id="WP_106456503.1">
    <property type="nucleotide sequence ID" value="NZ_PXOH01000007.1"/>
</dbReference>
<sequence length="440" mass="50711">MNTFSFIFGLIIGLCICYWQRNRIDSQLQQLLKGAPYPVDFSTSLPLLSLVRREMHYLHDKQQQLEQELFTQLSILEQAPIGYLEVDLDNHLLKCNQQAKELLKIDRWQIGQVRLLLELVRSYELDQLIELTRQTQRSQVKEWFFYSSQYYLNDASEATNKNKSNINKSTALKAYSYPLPDDKICVFIENQQPLAEISQSHERAFSDLTHELRTPLTSISLVAETLQKRLQNPEKHWVEQMLKEINRLIKLIENCLEFGQLQTNPEQYLNYEILNIKELILSAWQNITPIALRKEINLDYQGLDDIFLEGDAARLTQVFLNLFNNCIKYSAVKEMILVKVSPLQEINELEEISIDVIDSGIGFSEIDLPYIFQRLYRGDLSRTRQGADTSSLTQGSGLGLSIAQQIIKAHQGSIIAKNHPQTGGAWIQIILPLKKPANLS</sequence>
<dbReference type="Pfam" id="PF02518">
    <property type="entry name" value="HATPase_c"/>
    <property type="match status" value="1"/>
</dbReference>
<dbReference type="InterPro" id="IPR003594">
    <property type="entry name" value="HATPase_dom"/>
</dbReference>
<dbReference type="SUPFAM" id="SSF55785">
    <property type="entry name" value="PYP-like sensor domain (PAS domain)"/>
    <property type="match status" value="1"/>
</dbReference>
<evidence type="ECO:0000256" key="3">
    <source>
        <dbReference type="ARBA" id="ARBA00022553"/>
    </source>
</evidence>
<dbReference type="InterPro" id="IPR036097">
    <property type="entry name" value="HisK_dim/P_sf"/>
</dbReference>
<dbReference type="GO" id="GO:0000155">
    <property type="term" value="F:phosphorelay sensor kinase activity"/>
    <property type="evidence" value="ECO:0007669"/>
    <property type="project" value="InterPro"/>
</dbReference>